<keyword evidence="12" id="KW-1133">Transmembrane helix</keyword>
<name>A0A445E5E1_ARAHY</name>
<protein>
    <recommendedName>
        <fullName evidence="5">glucan endo-1,3-beta-D-glucosidase</fullName>
        <ecNumber evidence="5">3.2.1.39</ecNumber>
    </recommendedName>
    <alternativeName>
        <fullName evidence="17">(1-&gt;3)-beta-glucan endohydrolase</fullName>
    </alternativeName>
    <alternativeName>
        <fullName evidence="18">Beta-1,3-endoglucanase</fullName>
    </alternativeName>
</protein>
<feature type="chain" id="PRO_5019303866" description="glucan endo-1,3-beta-D-glucosidase" evidence="20">
    <location>
        <begin position="23"/>
        <end position="732"/>
    </location>
</feature>
<comment type="caution">
    <text evidence="21">The sequence shown here is derived from an EMBL/GenBank/DDBJ whole genome shotgun (WGS) entry which is preliminary data.</text>
</comment>
<evidence type="ECO:0000256" key="3">
    <source>
        <dbReference type="ARBA" id="ARBA00006003"/>
    </source>
</evidence>
<keyword evidence="16" id="KW-0326">Glycosidase</keyword>
<evidence type="ECO:0000313" key="21">
    <source>
        <dbReference type="EMBL" id="RYR70535.1"/>
    </source>
</evidence>
<evidence type="ECO:0000256" key="18">
    <source>
        <dbReference type="ARBA" id="ARBA00033417"/>
    </source>
</evidence>
<evidence type="ECO:0000256" key="2">
    <source>
        <dbReference type="ARBA" id="ARBA00004323"/>
    </source>
</evidence>
<dbReference type="PANTHER" id="PTHR46779">
    <property type="entry name" value="BETA-1,6-GALACTOSYLTRANSFERASE GALT29A"/>
    <property type="match status" value="1"/>
</dbReference>
<dbReference type="Gene3D" id="3.90.1480.20">
    <property type="entry name" value="Glycosyl transferase family 29"/>
    <property type="match status" value="1"/>
</dbReference>
<evidence type="ECO:0000256" key="12">
    <source>
        <dbReference type="ARBA" id="ARBA00022989"/>
    </source>
</evidence>
<feature type="signal peptide" evidence="20">
    <location>
        <begin position="1"/>
        <end position="22"/>
    </location>
</feature>
<dbReference type="Pfam" id="PF00777">
    <property type="entry name" value="Glyco_transf_29"/>
    <property type="match status" value="1"/>
</dbReference>
<evidence type="ECO:0000256" key="15">
    <source>
        <dbReference type="ARBA" id="ARBA00023180"/>
    </source>
</evidence>
<gene>
    <name evidence="21" type="ORF">Ahy_A03g017017</name>
</gene>
<dbReference type="CDD" id="cd19952">
    <property type="entry name" value="GT29"/>
    <property type="match status" value="1"/>
</dbReference>
<dbReference type="AlphaFoldDB" id="A0A445E5E1"/>
<dbReference type="Gene3D" id="3.20.20.80">
    <property type="entry name" value="Glycosidases"/>
    <property type="match status" value="1"/>
</dbReference>
<dbReference type="SUPFAM" id="SSF51445">
    <property type="entry name" value="(Trans)glycosidases"/>
    <property type="match status" value="1"/>
</dbReference>
<keyword evidence="22" id="KW-1185">Reference proteome</keyword>
<dbReference type="GO" id="GO:0005975">
    <property type="term" value="P:carbohydrate metabolic process"/>
    <property type="evidence" value="ECO:0007669"/>
    <property type="project" value="InterPro"/>
</dbReference>
<evidence type="ECO:0000256" key="10">
    <source>
        <dbReference type="ARBA" id="ARBA00022801"/>
    </source>
</evidence>
<dbReference type="InterPro" id="IPR017853">
    <property type="entry name" value="GH"/>
</dbReference>
<keyword evidence="9 20" id="KW-0732">Signal</keyword>
<evidence type="ECO:0000256" key="19">
    <source>
        <dbReference type="RuleBase" id="RU004335"/>
    </source>
</evidence>
<evidence type="ECO:0000256" key="1">
    <source>
        <dbReference type="ARBA" id="ARBA00000382"/>
    </source>
</evidence>
<keyword evidence="13" id="KW-0333">Golgi apparatus</keyword>
<keyword evidence="14" id="KW-0472">Membrane</keyword>
<evidence type="ECO:0000256" key="13">
    <source>
        <dbReference type="ARBA" id="ARBA00023034"/>
    </source>
</evidence>
<evidence type="ECO:0000256" key="17">
    <source>
        <dbReference type="ARBA" id="ARBA00033335"/>
    </source>
</evidence>
<evidence type="ECO:0000256" key="6">
    <source>
        <dbReference type="ARBA" id="ARBA00022676"/>
    </source>
</evidence>
<evidence type="ECO:0000256" key="11">
    <source>
        <dbReference type="ARBA" id="ARBA00022968"/>
    </source>
</evidence>
<keyword evidence="7" id="KW-0808">Transferase</keyword>
<evidence type="ECO:0000313" key="22">
    <source>
        <dbReference type="Proteomes" id="UP000289738"/>
    </source>
</evidence>
<dbReference type="EC" id="3.2.1.39" evidence="5"/>
<evidence type="ECO:0000256" key="7">
    <source>
        <dbReference type="ARBA" id="ARBA00022679"/>
    </source>
</evidence>
<dbReference type="GO" id="GO:0042973">
    <property type="term" value="F:glucan endo-1,3-beta-D-glucosidase activity"/>
    <property type="evidence" value="ECO:0007669"/>
    <property type="project" value="UniProtKB-EC"/>
</dbReference>
<dbReference type="EMBL" id="SDMP01000003">
    <property type="protein sequence ID" value="RYR70535.1"/>
    <property type="molecule type" value="Genomic_DNA"/>
</dbReference>
<evidence type="ECO:0000256" key="5">
    <source>
        <dbReference type="ARBA" id="ARBA00012780"/>
    </source>
</evidence>
<dbReference type="GO" id="GO:0000139">
    <property type="term" value="C:Golgi membrane"/>
    <property type="evidence" value="ECO:0007669"/>
    <property type="project" value="UniProtKB-SubCell"/>
</dbReference>
<dbReference type="FunFam" id="3.20.20.80:FF:000005">
    <property type="entry name" value="Glucan endo-1,3-beta-glucosidase 14"/>
    <property type="match status" value="1"/>
</dbReference>
<evidence type="ECO:0000256" key="4">
    <source>
        <dbReference type="ARBA" id="ARBA00008773"/>
    </source>
</evidence>
<keyword evidence="11" id="KW-0735">Signal-anchor</keyword>
<keyword evidence="6" id="KW-0328">Glycosyltransferase</keyword>
<reference evidence="21 22" key="1">
    <citation type="submission" date="2019-01" db="EMBL/GenBank/DDBJ databases">
        <title>Sequencing of cultivated peanut Arachis hypogaea provides insights into genome evolution and oil improvement.</title>
        <authorList>
            <person name="Chen X."/>
        </authorList>
    </citation>
    <scope>NUCLEOTIDE SEQUENCE [LARGE SCALE GENOMIC DNA]</scope>
    <source>
        <strain evidence="22">cv. Fuhuasheng</strain>
        <tissue evidence="21">Leaves</tissue>
    </source>
</reference>
<dbReference type="STRING" id="3818.A0A445E5E1"/>
<keyword evidence="10" id="KW-0378">Hydrolase</keyword>
<keyword evidence="8" id="KW-0812">Transmembrane</keyword>
<comment type="catalytic activity">
    <reaction evidence="1">
        <text>Hydrolysis of (1-&gt;3)-beta-D-glucosidic linkages in (1-&gt;3)-beta-D-glucans.</text>
        <dbReference type="EC" id="3.2.1.39"/>
    </reaction>
</comment>
<evidence type="ECO:0000256" key="14">
    <source>
        <dbReference type="ARBA" id="ARBA00023136"/>
    </source>
</evidence>
<organism evidence="21 22">
    <name type="scientific">Arachis hypogaea</name>
    <name type="common">Peanut</name>
    <dbReference type="NCBI Taxonomy" id="3818"/>
    <lineage>
        <taxon>Eukaryota</taxon>
        <taxon>Viridiplantae</taxon>
        <taxon>Streptophyta</taxon>
        <taxon>Embryophyta</taxon>
        <taxon>Tracheophyta</taxon>
        <taxon>Spermatophyta</taxon>
        <taxon>Magnoliopsida</taxon>
        <taxon>eudicotyledons</taxon>
        <taxon>Gunneridae</taxon>
        <taxon>Pentapetalae</taxon>
        <taxon>rosids</taxon>
        <taxon>fabids</taxon>
        <taxon>Fabales</taxon>
        <taxon>Fabaceae</taxon>
        <taxon>Papilionoideae</taxon>
        <taxon>50 kb inversion clade</taxon>
        <taxon>dalbergioids sensu lato</taxon>
        <taxon>Dalbergieae</taxon>
        <taxon>Pterocarpus clade</taxon>
        <taxon>Arachis</taxon>
    </lineage>
</organism>
<dbReference type="Pfam" id="PF00332">
    <property type="entry name" value="Glyco_hydro_17"/>
    <property type="match status" value="1"/>
</dbReference>
<sequence length="732" mass="81982">MANNRGPSFFLTLLFHLLTISASFVQISSLGFGINYGQIANNLPSPSRVVLLIKSMNVTRIKLYDADPNVLLAFSNSNVQFVVGLGNEYLANMTDPSKAQSWIQQHLQPYLSQTKITCITVGNEVFNTNDTQLIMNLLPAMQSVHGALVNLGLDQQVTVTTAHSFNILSNSYPPSSGSFRQDLLQYIQPLLAFHSQFNSPFLINAYPFFAYKDNPSEVSLSYVLFEPNPGSIDPNTNLNYDNMLYAQIDAVYAAIKMLGHTDIEVRISETGWPSKGDTNEIGASPENAATYNGNLLKRIEQKQGTPANPSVPIDIYVFALFNENLKPGPASERNYGLYYPDGTPVYNIGLQGFLPEMVIASSSNPPSLHGLNSTLLRHAAIQIADHNLNHDIQKLLDGNFASQLRLRTFISWRRIIHHDVASAGDRSSSRSTIPATLRSPLFYRYWLDFRKALNDWARKKRFQANIMDELIRLVKAPIDKKNGILDGNLRKYGSCAVVGNSGILLKSDYGRLIDSHDAVIRLNNARVNNFENKVGKKTTISFVNSNIVHLCARRVGCYCHPYGPHIPIVMYICQAVHFLDFTVCNASHKAPLLVTDPRFDVLCARIVKYYSLKRFVEESGKILDEWGSAHDGALFHYSSGLQAVMLALGICDKVSIFGFGKSASAKHHYHTNQKAELHLHHYEAEYQFYRHLVDRHNPIPFLSDNFNLPPVVLYHLLLPIMFSIFIVTEILG</sequence>
<proteinExistence type="inferred from homology"/>
<dbReference type="GO" id="GO:0008373">
    <property type="term" value="F:sialyltransferase activity"/>
    <property type="evidence" value="ECO:0007669"/>
    <property type="project" value="InterPro"/>
</dbReference>
<evidence type="ECO:0000256" key="9">
    <source>
        <dbReference type="ARBA" id="ARBA00022729"/>
    </source>
</evidence>
<accession>A0A445E5E1</accession>
<comment type="similarity">
    <text evidence="3">Belongs to the glycosyltransferase 29 family.</text>
</comment>
<comment type="subcellular location">
    <subcellularLocation>
        <location evidence="2">Golgi apparatus membrane</location>
        <topology evidence="2">Single-pass type II membrane protein</topology>
    </subcellularLocation>
</comment>
<dbReference type="InterPro" id="IPR000490">
    <property type="entry name" value="Glyco_hydro_17"/>
</dbReference>
<comment type="similarity">
    <text evidence="4 19">Belongs to the glycosyl hydrolase 17 family.</text>
</comment>
<evidence type="ECO:0000256" key="20">
    <source>
        <dbReference type="SAM" id="SignalP"/>
    </source>
</evidence>
<evidence type="ECO:0000256" key="8">
    <source>
        <dbReference type="ARBA" id="ARBA00022692"/>
    </source>
</evidence>
<dbReference type="InterPro" id="IPR001675">
    <property type="entry name" value="Glyco_trans_29"/>
</dbReference>
<keyword evidence="15" id="KW-0325">Glycoprotein</keyword>
<dbReference type="PANTHER" id="PTHR46779:SF1">
    <property type="entry name" value="BETA-1,6-GALACTOSYLTRANSFERASE GALT29A"/>
    <property type="match status" value="1"/>
</dbReference>
<evidence type="ECO:0000256" key="16">
    <source>
        <dbReference type="ARBA" id="ARBA00023295"/>
    </source>
</evidence>
<dbReference type="Proteomes" id="UP000289738">
    <property type="component" value="Chromosome A03"/>
</dbReference>
<dbReference type="InterPro" id="IPR038578">
    <property type="entry name" value="GT29-like_sf"/>
</dbReference>